<keyword evidence="2" id="KW-0812">Transmembrane</keyword>
<proteinExistence type="predicted"/>
<evidence type="ECO:0000256" key="1">
    <source>
        <dbReference type="SAM" id="MobiDB-lite"/>
    </source>
</evidence>
<evidence type="ECO:0000256" key="2">
    <source>
        <dbReference type="SAM" id="Phobius"/>
    </source>
</evidence>
<dbReference type="EMBL" id="JAGPXC010000008">
    <property type="protein sequence ID" value="KAH6647642.1"/>
    <property type="molecule type" value="Genomic_DNA"/>
</dbReference>
<dbReference type="AlphaFoldDB" id="A0A9P8RQ13"/>
<gene>
    <name evidence="3" type="ORF">BKA67DRAFT_578122</name>
</gene>
<keyword evidence="4" id="KW-1185">Reference proteome</keyword>
<reference evidence="3" key="1">
    <citation type="journal article" date="2021" name="Nat. Commun.">
        <title>Genetic determinants of endophytism in the Arabidopsis root mycobiome.</title>
        <authorList>
            <person name="Mesny F."/>
            <person name="Miyauchi S."/>
            <person name="Thiergart T."/>
            <person name="Pickel B."/>
            <person name="Atanasova L."/>
            <person name="Karlsson M."/>
            <person name="Huettel B."/>
            <person name="Barry K.W."/>
            <person name="Haridas S."/>
            <person name="Chen C."/>
            <person name="Bauer D."/>
            <person name="Andreopoulos W."/>
            <person name="Pangilinan J."/>
            <person name="LaButti K."/>
            <person name="Riley R."/>
            <person name="Lipzen A."/>
            <person name="Clum A."/>
            <person name="Drula E."/>
            <person name="Henrissat B."/>
            <person name="Kohler A."/>
            <person name="Grigoriev I.V."/>
            <person name="Martin F.M."/>
            <person name="Hacquard S."/>
        </authorList>
    </citation>
    <scope>NUCLEOTIDE SEQUENCE</scope>
    <source>
        <strain evidence="3">MPI-SDFR-AT-0073</strain>
    </source>
</reference>
<keyword evidence="2" id="KW-0472">Membrane</keyword>
<keyword evidence="2" id="KW-1133">Transmembrane helix</keyword>
<comment type="caution">
    <text evidence="3">The sequence shown here is derived from an EMBL/GenBank/DDBJ whole genome shotgun (WGS) entry which is preliminary data.</text>
</comment>
<name>A0A9P8RQ13_9PEZI</name>
<feature type="region of interest" description="Disordered" evidence="1">
    <location>
        <begin position="64"/>
        <end position="93"/>
    </location>
</feature>
<evidence type="ECO:0000313" key="3">
    <source>
        <dbReference type="EMBL" id="KAH6647642.1"/>
    </source>
</evidence>
<evidence type="ECO:0000313" key="4">
    <source>
        <dbReference type="Proteomes" id="UP000758603"/>
    </source>
</evidence>
<sequence>MSWSFNSFLGIVENQVIYASFATTVYVLPLLCLPGIGAWAVLHTKEVISTLGRVGAFVPPPRAEAEKSRASYPEHNGAVKSYRNGEGLKSSAV</sequence>
<organism evidence="3 4">
    <name type="scientific">Truncatella angustata</name>
    <dbReference type="NCBI Taxonomy" id="152316"/>
    <lineage>
        <taxon>Eukaryota</taxon>
        <taxon>Fungi</taxon>
        <taxon>Dikarya</taxon>
        <taxon>Ascomycota</taxon>
        <taxon>Pezizomycotina</taxon>
        <taxon>Sordariomycetes</taxon>
        <taxon>Xylariomycetidae</taxon>
        <taxon>Amphisphaeriales</taxon>
        <taxon>Sporocadaceae</taxon>
        <taxon>Truncatella</taxon>
    </lineage>
</organism>
<dbReference type="RefSeq" id="XP_045954154.1">
    <property type="nucleotide sequence ID" value="XM_046103678.1"/>
</dbReference>
<dbReference type="GeneID" id="70132569"/>
<accession>A0A9P8RQ13</accession>
<feature type="transmembrane region" description="Helical" evidence="2">
    <location>
        <begin position="16"/>
        <end position="42"/>
    </location>
</feature>
<dbReference type="Proteomes" id="UP000758603">
    <property type="component" value="Unassembled WGS sequence"/>
</dbReference>
<protein>
    <submittedName>
        <fullName evidence="3">Uncharacterized protein</fullName>
    </submittedName>
</protein>